<keyword evidence="3" id="KW-1185">Reference proteome</keyword>
<accession>A0ABX2R9E2</accession>
<sequence>MQSFESRDGKYRGHGSGVNYEDRPRRKEDLRESPAGSVPEGYVSPLSLEQGYKLFTIPRTLREPNWLTREEAEAISLIKTFGAGASFQLQHLWENPDKGRKKLKKLADMGVIIRHKLVGRECTLNVYSLSVKEEVESLLKRITLLQLALVSQSPVLPAQSPADAFWHYNDRELYVLTVRSNPEKIKYLPLRHLGRVVIISPKPLDFSLPVPARLLLDRELIDWKLVFRYPSGSRES</sequence>
<feature type="compositionally biased region" description="Basic and acidic residues" evidence="1">
    <location>
        <begin position="1"/>
        <end position="11"/>
    </location>
</feature>
<proteinExistence type="predicted"/>
<feature type="compositionally biased region" description="Basic and acidic residues" evidence="1">
    <location>
        <begin position="20"/>
        <end position="32"/>
    </location>
</feature>
<dbReference type="Proteomes" id="UP000604066">
    <property type="component" value="Unassembled WGS sequence"/>
</dbReference>
<dbReference type="EMBL" id="JACCBS010000001">
    <property type="protein sequence ID" value="NYE57172.1"/>
    <property type="molecule type" value="Genomic_DNA"/>
</dbReference>
<protein>
    <submittedName>
        <fullName evidence="2">Uncharacterized protein</fullName>
    </submittedName>
</protein>
<comment type="caution">
    <text evidence="2">The sequence shown here is derived from an EMBL/GenBank/DDBJ whole genome shotgun (WGS) entry which is preliminary data.</text>
</comment>
<evidence type="ECO:0000313" key="2">
    <source>
        <dbReference type="EMBL" id="NYE57172.1"/>
    </source>
</evidence>
<organism evidence="2 3">
    <name type="scientific">Carboxydothermus ferrireducens DSM 11255</name>
    <dbReference type="NCBI Taxonomy" id="1119529"/>
    <lineage>
        <taxon>Bacteria</taxon>
        <taxon>Bacillati</taxon>
        <taxon>Bacillota</taxon>
        <taxon>Clostridia</taxon>
        <taxon>Thermoanaerobacterales</taxon>
        <taxon>Thermoanaerobacteraceae</taxon>
        <taxon>Carboxydothermus</taxon>
    </lineage>
</organism>
<name>A0ABX2R9E2_9THEO</name>
<feature type="region of interest" description="Disordered" evidence="1">
    <location>
        <begin position="1"/>
        <end position="42"/>
    </location>
</feature>
<gene>
    <name evidence="2" type="ORF">HDG70_000878</name>
</gene>
<evidence type="ECO:0000256" key="1">
    <source>
        <dbReference type="SAM" id="MobiDB-lite"/>
    </source>
</evidence>
<evidence type="ECO:0000313" key="3">
    <source>
        <dbReference type="Proteomes" id="UP000604066"/>
    </source>
</evidence>
<reference evidence="2 3" key="1">
    <citation type="submission" date="2020-07" db="EMBL/GenBank/DDBJ databases">
        <title>Genomic Encyclopedia of Type Strains, Phase III (KMG-III): the genomes of soil and plant-associated and newly described type strains.</title>
        <authorList>
            <person name="Whitman W."/>
        </authorList>
    </citation>
    <scope>NUCLEOTIDE SEQUENCE [LARGE SCALE GENOMIC DNA]</scope>
    <source>
        <strain evidence="2 3">DSM 11255</strain>
    </source>
</reference>